<reference evidence="2 3" key="1">
    <citation type="journal article" date="2010" name="Science">
        <title>Genomic comparison of the ants Camponotus floridanus and Harpegnathos saltator.</title>
        <authorList>
            <person name="Bonasio R."/>
            <person name="Zhang G."/>
            <person name="Ye C."/>
            <person name="Mutti N.S."/>
            <person name="Fang X."/>
            <person name="Qin N."/>
            <person name="Donahue G."/>
            <person name="Yang P."/>
            <person name="Li Q."/>
            <person name="Li C."/>
            <person name="Zhang P."/>
            <person name="Huang Z."/>
            <person name="Berger S.L."/>
            <person name="Reinberg D."/>
            <person name="Wang J."/>
            <person name="Liebig J."/>
        </authorList>
    </citation>
    <scope>NUCLEOTIDE SEQUENCE [LARGE SCALE GENOMIC DNA]</scope>
    <source>
        <strain evidence="2 3">R22 G/1</strain>
    </source>
</reference>
<dbReference type="PANTHER" id="PTHR37984">
    <property type="entry name" value="PROTEIN CBG26694"/>
    <property type="match status" value="1"/>
</dbReference>
<dbReference type="InterPro" id="IPR012337">
    <property type="entry name" value="RNaseH-like_sf"/>
</dbReference>
<feature type="domain" description="Integrase catalytic" evidence="1">
    <location>
        <begin position="1"/>
        <end position="95"/>
    </location>
</feature>
<feature type="non-terminal residue" evidence="2">
    <location>
        <position position="1"/>
    </location>
</feature>
<evidence type="ECO:0000313" key="3">
    <source>
        <dbReference type="Proteomes" id="UP000008237"/>
    </source>
</evidence>
<dbReference type="SUPFAM" id="SSF53098">
    <property type="entry name" value="Ribonuclease H-like"/>
    <property type="match status" value="1"/>
</dbReference>
<gene>
    <name evidence="2" type="ORF">EAI_15534</name>
</gene>
<dbReference type="GO" id="GO:0003676">
    <property type="term" value="F:nucleic acid binding"/>
    <property type="evidence" value="ECO:0007669"/>
    <property type="project" value="InterPro"/>
</dbReference>
<dbReference type="AlphaFoldDB" id="E2BLY4"/>
<dbReference type="Gene3D" id="3.30.420.10">
    <property type="entry name" value="Ribonuclease H-like superfamily/Ribonuclease H"/>
    <property type="match status" value="1"/>
</dbReference>
<dbReference type="Pfam" id="PF00665">
    <property type="entry name" value="rve"/>
    <property type="match status" value="1"/>
</dbReference>
<dbReference type="InterPro" id="IPR001584">
    <property type="entry name" value="Integrase_cat-core"/>
</dbReference>
<dbReference type="Proteomes" id="UP000008237">
    <property type="component" value="Unassembled WGS sequence"/>
</dbReference>
<evidence type="ECO:0000313" key="2">
    <source>
        <dbReference type="EMBL" id="EFN83298.1"/>
    </source>
</evidence>
<dbReference type="PROSITE" id="PS50994">
    <property type="entry name" value="INTEGRASE"/>
    <property type="match status" value="1"/>
</dbReference>
<dbReference type="GO" id="GO:0015074">
    <property type="term" value="P:DNA integration"/>
    <property type="evidence" value="ECO:0007669"/>
    <property type="project" value="InterPro"/>
</dbReference>
<organism evidence="3">
    <name type="scientific">Harpegnathos saltator</name>
    <name type="common">Jerdon's jumping ant</name>
    <dbReference type="NCBI Taxonomy" id="610380"/>
    <lineage>
        <taxon>Eukaryota</taxon>
        <taxon>Metazoa</taxon>
        <taxon>Ecdysozoa</taxon>
        <taxon>Arthropoda</taxon>
        <taxon>Hexapoda</taxon>
        <taxon>Insecta</taxon>
        <taxon>Pterygota</taxon>
        <taxon>Neoptera</taxon>
        <taxon>Endopterygota</taxon>
        <taxon>Hymenoptera</taxon>
        <taxon>Apocrita</taxon>
        <taxon>Aculeata</taxon>
        <taxon>Formicoidea</taxon>
        <taxon>Formicidae</taxon>
        <taxon>Ponerinae</taxon>
        <taxon>Ponerini</taxon>
        <taxon>Harpegnathos</taxon>
    </lineage>
</organism>
<dbReference type="InterPro" id="IPR050951">
    <property type="entry name" value="Retrovirus_Pol_polyprotein"/>
</dbReference>
<dbReference type="InterPro" id="IPR036397">
    <property type="entry name" value="RNaseH_sf"/>
</dbReference>
<accession>E2BLY4</accession>
<name>E2BLY4_HARSA</name>
<dbReference type="OrthoDB" id="7693964at2759"/>
<dbReference type="PANTHER" id="PTHR37984:SF5">
    <property type="entry name" value="PROTEIN NYNRIN-LIKE"/>
    <property type="match status" value="1"/>
</dbReference>
<evidence type="ECO:0000259" key="1">
    <source>
        <dbReference type="PROSITE" id="PS50994"/>
    </source>
</evidence>
<proteinExistence type="predicted"/>
<protein>
    <submittedName>
        <fullName evidence="2">Uncharacterized protein K02A2.6</fullName>
    </submittedName>
</protein>
<sequence length="95" mass="10627">VSVLVDAFTRFTWLMSTRSTGTQETCKILQTIFDTFGAPKLLVSDRGTCFTSLEFVKFVETYKVNHQKVAVAAPKGCSWTNGIAERVNRFLKSSL</sequence>
<keyword evidence="3" id="KW-1185">Reference proteome</keyword>
<dbReference type="EMBL" id="GL449061">
    <property type="protein sequence ID" value="EFN83298.1"/>
    <property type="molecule type" value="Genomic_DNA"/>
</dbReference>
<feature type="non-terminal residue" evidence="2">
    <location>
        <position position="95"/>
    </location>
</feature>
<dbReference type="InParanoid" id="E2BLY4"/>